<evidence type="ECO:0000256" key="3">
    <source>
        <dbReference type="ARBA" id="ARBA00023002"/>
    </source>
</evidence>
<evidence type="ECO:0000256" key="6">
    <source>
        <dbReference type="HAMAP-Rule" id="MF_01216"/>
    </source>
</evidence>
<comment type="similarity">
    <text evidence="6">Belongs to the azoreductase type 1 family.</text>
</comment>
<dbReference type="GO" id="GO:0009055">
    <property type="term" value="F:electron transfer activity"/>
    <property type="evidence" value="ECO:0007669"/>
    <property type="project" value="UniProtKB-UniRule"/>
</dbReference>
<dbReference type="InterPro" id="IPR023048">
    <property type="entry name" value="NADH:quinone_OxRdtase_FMN_depd"/>
</dbReference>
<sequence length="210" mass="22759">MKLLHIDSSINGANSVSRKLTADIVAQWTADHPDTVVDYLDLAVQTPTHFSRDAMGFRLPPSDAALTESQQRENRLSEALVSQFLDADVVVIGAPLYNFSIPSQLKAWIDRLAQAGRTFKYTENGVVGLAADKIVIAGLSRGGIYSTSEAGQAMEHQETYLKTVFGFFGITDFRTVRAEGTDLGPDSRAQALESAAEGIRTLVALEQQVA</sequence>
<dbReference type="Gene3D" id="3.40.50.360">
    <property type="match status" value="1"/>
</dbReference>
<comment type="catalytic activity">
    <reaction evidence="5">
        <text>N,N-dimethyl-1,4-phenylenediamine + anthranilate + 2 NAD(+) = 2-(4-dimethylaminophenyl)diazenylbenzoate + 2 NADH + 2 H(+)</text>
        <dbReference type="Rhea" id="RHEA:55872"/>
        <dbReference type="ChEBI" id="CHEBI:15378"/>
        <dbReference type="ChEBI" id="CHEBI:15783"/>
        <dbReference type="ChEBI" id="CHEBI:16567"/>
        <dbReference type="ChEBI" id="CHEBI:57540"/>
        <dbReference type="ChEBI" id="CHEBI:57945"/>
        <dbReference type="ChEBI" id="CHEBI:71579"/>
        <dbReference type="EC" id="1.7.1.17"/>
    </reaction>
    <physiologicalReaction direction="right-to-left" evidence="5">
        <dbReference type="Rhea" id="RHEA:55874"/>
    </physiologicalReaction>
</comment>
<feature type="binding site" evidence="6">
    <location>
        <begin position="15"/>
        <end position="17"/>
    </location>
    <ligand>
        <name>FMN</name>
        <dbReference type="ChEBI" id="CHEBI:58210"/>
    </ligand>
</feature>
<keyword evidence="2 6" id="KW-0288">FMN</keyword>
<evidence type="ECO:0000256" key="4">
    <source>
        <dbReference type="ARBA" id="ARBA00023027"/>
    </source>
</evidence>
<comment type="function">
    <text evidence="6">Quinone reductase that provides resistance to thiol-specific stress caused by electrophilic quinones.</text>
</comment>
<comment type="catalytic activity">
    <reaction evidence="6">
        <text>2 a quinone + NADH + H(+) = 2 a 1,4-benzosemiquinone + NAD(+)</text>
        <dbReference type="Rhea" id="RHEA:65952"/>
        <dbReference type="ChEBI" id="CHEBI:15378"/>
        <dbReference type="ChEBI" id="CHEBI:57540"/>
        <dbReference type="ChEBI" id="CHEBI:57945"/>
        <dbReference type="ChEBI" id="CHEBI:132124"/>
        <dbReference type="ChEBI" id="CHEBI:134225"/>
    </reaction>
</comment>
<dbReference type="Pfam" id="PF02525">
    <property type="entry name" value="Flavodoxin_2"/>
    <property type="match status" value="1"/>
</dbReference>
<dbReference type="EC" id="1.7.1.17" evidence="6"/>
<keyword evidence="1 6" id="KW-0285">Flavoprotein</keyword>
<evidence type="ECO:0000256" key="5">
    <source>
        <dbReference type="ARBA" id="ARBA00048542"/>
    </source>
</evidence>
<feature type="domain" description="Flavodoxin-like fold" evidence="7">
    <location>
        <begin position="1"/>
        <end position="201"/>
    </location>
</feature>
<protein>
    <recommendedName>
        <fullName evidence="6">FMN dependent NADH:quinone oxidoreductase</fullName>
        <ecNumber evidence="6">1.6.5.-</ecNumber>
    </recommendedName>
    <alternativeName>
        <fullName evidence="6">Azo-dye reductase</fullName>
    </alternativeName>
    <alternativeName>
        <fullName evidence="6">FMN-dependent NADH-azo compound oxidoreductase</fullName>
    </alternativeName>
    <alternativeName>
        <fullName evidence="6">FMN-dependent NADH-azoreductase</fullName>
        <ecNumber evidence="6">1.7.1.17</ecNumber>
    </alternativeName>
</protein>
<organism evidence="8 9">
    <name type="scientific">Pollutimonas thiosulfatoxidans</name>
    <dbReference type="NCBI Taxonomy" id="2028345"/>
    <lineage>
        <taxon>Bacteria</taxon>
        <taxon>Pseudomonadati</taxon>
        <taxon>Pseudomonadota</taxon>
        <taxon>Betaproteobacteria</taxon>
        <taxon>Burkholderiales</taxon>
        <taxon>Alcaligenaceae</taxon>
        <taxon>Pollutimonas</taxon>
    </lineage>
</organism>
<gene>
    <name evidence="6" type="primary">azoR</name>
    <name evidence="8" type="ORF">CKA81_07340</name>
</gene>
<dbReference type="GO" id="GO:0016652">
    <property type="term" value="F:oxidoreductase activity, acting on NAD(P)H as acceptor"/>
    <property type="evidence" value="ECO:0007669"/>
    <property type="project" value="UniProtKB-UniRule"/>
</dbReference>
<dbReference type="KEGG" id="pus:CKA81_07340"/>
<evidence type="ECO:0000259" key="7">
    <source>
        <dbReference type="Pfam" id="PF02525"/>
    </source>
</evidence>
<dbReference type="AlphaFoldDB" id="A0A410GBJ8"/>
<dbReference type="HAMAP" id="MF_01216">
    <property type="entry name" value="Azoreductase_type1"/>
    <property type="match status" value="1"/>
</dbReference>
<dbReference type="GO" id="GO:0010181">
    <property type="term" value="F:FMN binding"/>
    <property type="evidence" value="ECO:0007669"/>
    <property type="project" value="UniProtKB-UniRule"/>
</dbReference>
<comment type="caution">
    <text evidence="6">Lacks conserved residue(s) required for the propagation of feature annotation.</text>
</comment>
<dbReference type="InterPro" id="IPR050104">
    <property type="entry name" value="FMN-dep_NADH:Q_OxRdtase_AzoR1"/>
</dbReference>
<feature type="binding site" evidence="6">
    <location>
        <begin position="140"/>
        <end position="143"/>
    </location>
    <ligand>
        <name>FMN</name>
        <dbReference type="ChEBI" id="CHEBI:58210"/>
    </ligand>
</feature>
<dbReference type="SUPFAM" id="SSF52218">
    <property type="entry name" value="Flavoproteins"/>
    <property type="match status" value="1"/>
</dbReference>
<dbReference type="EMBL" id="CP022987">
    <property type="protein sequence ID" value="QAA93672.1"/>
    <property type="molecule type" value="Genomic_DNA"/>
</dbReference>
<comment type="function">
    <text evidence="6">Also exhibits azoreductase activity. Catalyzes the reductive cleavage of the azo bond in aromatic azo compounds to the corresponding amines.</text>
</comment>
<keyword evidence="4 6" id="KW-0520">NAD</keyword>
<keyword evidence="3 6" id="KW-0560">Oxidoreductase</keyword>
<dbReference type="RefSeq" id="WP_128354715.1">
    <property type="nucleotide sequence ID" value="NZ_CP022987.1"/>
</dbReference>
<evidence type="ECO:0000313" key="8">
    <source>
        <dbReference type="EMBL" id="QAA93672.1"/>
    </source>
</evidence>
<proteinExistence type="inferred from homology"/>
<dbReference type="OrthoDB" id="9787136at2"/>
<name>A0A410GBJ8_9BURK</name>
<comment type="subunit">
    <text evidence="6">Homodimer.</text>
</comment>
<dbReference type="PANTHER" id="PTHR43741">
    <property type="entry name" value="FMN-DEPENDENT NADH-AZOREDUCTASE 1"/>
    <property type="match status" value="1"/>
</dbReference>
<accession>A0A410GBJ8</accession>
<dbReference type="Proteomes" id="UP000283474">
    <property type="component" value="Chromosome"/>
</dbReference>
<keyword evidence="9" id="KW-1185">Reference proteome</keyword>
<dbReference type="PANTHER" id="PTHR43741:SF4">
    <property type="entry name" value="FMN-DEPENDENT NADH:QUINONE OXIDOREDUCTASE"/>
    <property type="match status" value="1"/>
</dbReference>
<dbReference type="InterPro" id="IPR029039">
    <property type="entry name" value="Flavoprotein-like_sf"/>
</dbReference>
<evidence type="ECO:0000313" key="9">
    <source>
        <dbReference type="Proteomes" id="UP000283474"/>
    </source>
</evidence>
<feature type="binding site" evidence="6">
    <location>
        <position position="9"/>
    </location>
    <ligand>
        <name>FMN</name>
        <dbReference type="ChEBI" id="CHEBI:58210"/>
    </ligand>
</feature>
<evidence type="ECO:0000256" key="1">
    <source>
        <dbReference type="ARBA" id="ARBA00022630"/>
    </source>
</evidence>
<evidence type="ECO:0000256" key="2">
    <source>
        <dbReference type="ARBA" id="ARBA00022643"/>
    </source>
</evidence>
<comment type="cofactor">
    <cofactor evidence="6">
        <name>FMN</name>
        <dbReference type="ChEBI" id="CHEBI:58210"/>
    </cofactor>
    <text evidence="6">Binds 1 FMN per subunit.</text>
</comment>
<dbReference type="GO" id="GO:0016655">
    <property type="term" value="F:oxidoreductase activity, acting on NAD(P)H, quinone or similar compound as acceptor"/>
    <property type="evidence" value="ECO:0007669"/>
    <property type="project" value="InterPro"/>
</dbReference>
<dbReference type="InterPro" id="IPR003680">
    <property type="entry name" value="Flavodoxin_fold"/>
</dbReference>
<dbReference type="EC" id="1.6.5.-" evidence="6"/>
<reference evidence="8 9" key="1">
    <citation type="submission" date="2017-08" db="EMBL/GenBank/DDBJ databases">
        <authorList>
            <person name="Park S.-J."/>
            <person name="Kim H."/>
        </authorList>
    </citation>
    <scope>NUCLEOTIDE SEQUENCE [LARGE SCALE GENOMIC DNA]</scope>
    <source>
        <strain evidence="9">ye3</strain>
    </source>
</reference>